<dbReference type="EMBL" id="PYGK01000008">
    <property type="protein sequence ID" value="PSL28285.1"/>
    <property type="molecule type" value="Genomic_DNA"/>
</dbReference>
<comment type="caution">
    <text evidence="9">The sequence shown here is derived from an EMBL/GenBank/DDBJ whole genome shotgun (WGS) entry which is preliminary data.</text>
</comment>
<evidence type="ECO:0000256" key="5">
    <source>
        <dbReference type="ARBA" id="ARBA00023004"/>
    </source>
</evidence>
<keyword evidence="3 6" id="KW-0479">Metal-binding</keyword>
<keyword evidence="2 6" id="KW-0349">Heme</keyword>
<dbReference type="GO" id="GO:0009055">
    <property type="term" value="F:electron transfer activity"/>
    <property type="evidence" value="ECO:0007669"/>
    <property type="project" value="InterPro"/>
</dbReference>
<proteinExistence type="predicted"/>
<dbReference type="SUPFAM" id="SSF46626">
    <property type="entry name" value="Cytochrome c"/>
    <property type="match status" value="1"/>
</dbReference>
<keyword evidence="1" id="KW-0813">Transport</keyword>
<keyword evidence="10" id="KW-1185">Reference proteome</keyword>
<dbReference type="RefSeq" id="WP_106603749.1">
    <property type="nucleotide sequence ID" value="NZ_PYGK01000008.1"/>
</dbReference>
<organism evidence="9 10">
    <name type="scientific">Chitinophaga ginsengisoli</name>
    <dbReference type="NCBI Taxonomy" id="363837"/>
    <lineage>
        <taxon>Bacteria</taxon>
        <taxon>Pseudomonadati</taxon>
        <taxon>Bacteroidota</taxon>
        <taxon>Chitinophagia</taxon>
        <taxon>Chitinophagales</taxon>
        <taxon>Chitinophagaceae</taxon>
        <taxon>Chitinophaga</taxon>
    </lineage>
</organism>
<dbReference type="OrthoDB" id="619466at2"/>
<evidence type="ECO:0000313" key="10">
    <source>
        <dbReference type="Proteomes" id="UP000240978"/>
    </source>
</evidence>
<feature type="chain" id="PRO_5015153409" evidence="7">
    <location>
        <begin position="22"/>
        <end position="526"/>
    </location>
</feature>
<keyword evidence="7" id="KW-0732">Signal</keyword>
<dbReference type="Proteomes" id="UP000240978">
    <property type="component" value="Unassembled WGS sequence"/>
</dbReference>
<dbReference type="InterPro" id="IPR009056">
    <property type="entry name" value="Cyt_c-like_dom"/>
</dbReference>
<keyword evidence="4" id="KW-0249">Electron transport</keyword>
<dbReference type="Pfam" id="PF00034">
    <property type="entry name" value="Cytochrom_C"/>
    <property type="match status" value="1"/>
</dbReference>
<keyword evidence="5 6" id="KW-0408">Iron</keyword>
<dbReference type="GO" id="GO:0020037">
    <property type="term" value="F:heme binding"/>
    <property type="evidence" value="ECO:0007669"/>
    <property type="project" value="InterPro"/>
</dbReference>
<dbReference type="InterPro" id="IPR036909">
    <property type="entry name" value="Cyt_c-like_dom_sf"/>
</dbReference>
<dbReference type="PANTHER" id="PTHR37823">
    <property type="entry name" value="CYTOCHROME C-553-LIKE"/>
    <property type="match status" value="1"/>
</dbReference>
<feature type="signal peptide" evidence="7">
    <location>
        <begin position="1"/>
        <end position="21"/>
    </location>
</feature>
<gene>
    <name evidence="9" type="ORF">CLV42_108204</name>
</gene>
<dbReference type="PROSITE" id="PS51007">
    <property type="entry name" value="CYTC"/>
    <property type="match status" value="1"/>
</dbReference>
<reference evidence="9 10" key="1">
    <citation type="submission" date="2018-03" db="EMBL/GenBank/DDBJ databases">
        <title>Genomic Encyclopedia of Archaeal and Bacterial Type Strains, Phase II (KMG-II): from individual species to whole genera.</title>
        <authorList>
            <person name="Goeker M."/>
        </authorList>
    </citation>
    <scope>NUCLEOTIDE SEQUENCE [LARGE SCALE GENOMIC DNA]</scope>
    <source>
        <strain evidence="9 10">DSM 18107</strain>
    </source>
</reference>
<accession>A0A2P8G326</accession>
<evidence type="ECO:0000256" key="7">
    <source>
        <dbReference type="SAM" id="SignalP"/>
    </source>
</evidence>
<evidence type="ECO:0000313" key="9">
    <source>
        <dbReference type="EMBL" id="PSL28285.1"/>
    </source>
</evidence>
<dbReference type="PROSITE" id="PS51257">
    <property type="entry name" value="PROKAR_LIPOPROTEIN"/>
    <property type="match status" value="1"/>
</dbReference>
<name>A0A2P8G326_9BACT</name>
<dbReference type="GO" id="GO:0046872">
    <property type="term" value="F:metal ion binding"/>
    <property type="evidence" value="ECO:0007669"/>
    <property type="project" value="UniProtKB-KW"/>
</dbReference>
<dbReference type="Gene3D" id="1.10.760.10">
    <property type="entry name" value="Cytochrome c-like domain"/>
    <property type="match status" value="1"/>
</dbReference>
<evidence type="ECO:0000256" key="2">
    <source>
        <dbReference type="ARBA" id="ARBA00022617"/>
    </source>
</evidence>
<dbReference type="InterPro" id="IPR051811">
    <property type="entry name" value="Cytochrome_c550/c551-like"/>
</dbReference>
<feature type="domain" description="Cytochrome c" evidence="8">
    <location>
        <begin position="180"/>
        <end position="274"/>
    </location>
</feature>
<evidence type="ECO:0000256" key="4">
    <source>
        <dbReference type="ARBA" id="ARBA00022982"/>
    </source>
</evidence>
<evidence type="ECO:0000256" key="1">
    <source>
        <dbReference type="ARBA" id="ARBA00022448"/>
    </source>
</evidence>
<dbReference type="AlphaFoldDB" id="A0A2P8G326"/>
<dbReference type="PANTHER" id="PTHR37823:SF1">
    <property type="entry name" value="CYTOCHROME C-553-LIKE"/>
    <property type="match status" value="1"/>
</dbReference>
<evidence type="ECO:0000259" key="8">
    <source>
        <dbReference type="PROSITE" id="PS51007"/>
    </source>
</evidence>
<evidence type="ECO:0000256" key="3">
    <source>
        <dbReference type="ARBA" id="ARBA00022723"/>
    </source>
</evidence>
<evidence type="ECO:0000256" key="6">
    <source>
        <dbReference type="PROSITE-ProRule" id="PRU00433"/>
    </source>
</evidence>
<protein>
    <submittedName>
        <fullName evidence="9">Cytochrome c</fullName>
    </submittedName>
</protein>
<sequence length="526" mass="57890">MNNLFRTCALLLLLASCNSLPSMPPLPAMLNPSKLPSQLFDINTERDTVLALNGGTIVTIPAHALKTEDGKTARLEVKEAITIEQMLLAGLRTQSNGSPLQSGGMIYINAARDTKVSILKPLQIQIPTNKTVDAMQLYKGETEANGINWVDPQPLPAKADTPDPAAAPQGTPIDAASEAYDPHHGKVLFQQNCASCHNIYKQVTGPALRDVMQRWNYDTAKLFRFIRNSGELIASGHKYSIDLFRQFNKQAMPAFPSLTNQDICDIFSYLEEDISPHSLCDTPRNASVLLDSCQYYNTISGLANEVTNDDYFIKVTGTILNAGNQLLTGDVIIDTTSVTVFKNLVTPKYNKSFYYTVDINTFGWYNIDMALKNADNVSQSKLTVSIAEKEDQSISVFLVIPSNKILTEGGYLKNSDLYGFYEEDGGTPLPQGVKAYIIAIGENKNNPQLYYGATSFITSKSQAISLILDAVSEKDIQKQIAGLQLPDFLTRVNKKAINSQKQALTQEALRVQAMKGYCDCMAHVNK</sequence>